<dbReference type="PIRSF" id="PIRSF039085">
    <property type="entry name" value="ABC_ATPase_HisP"/>
    <property type="match status" value="1"/>
</dbReference>
<keyword evidence="11" id="KW-1185">Reference proteome</keyword>
<keyword evidence="4" id="KW-1003">Cell membrane</keyword>
<evidence type="ECO:0000259" key="9">
    <source>
        <dbReference type="PROSITE" id="PS50893"/>
    </source>
</evidence>
<protein>
    <submittedName>
        <fullName evidence="10">Amino acid ABC transporter ATP-binding protein</fullName>
    </submittedName>
</protein>
<comment type="subcellular location">
    <subcellularLocation>
        <location evidence="1">Cell membrane</location>
        <topology evidence="1">Peripheral membrane protein</topology>
    </subcellularLocation>
</comment>
<dbReference type="PROSITE" id="PS50893">
    <property type="entry name" value="ABC_TRANSPORTER_2"/>
    <property type="match status" value="1"/>
</dbReference>
<organism evidence="10 11">
    <name type="scientific">Paenibacillus vulneris</name>
    <dbReference type="NCBI Taxonomy" id="1133364"/>
    <lineage>
        <taxon>Bacteria</taxon>
        <taxon>Bacillati</taxon>
        <taxon>Bacillota</taxon>
        <taxon>Bacilli</taxon>
        <taxon>Bacillales</taxon>
        <taxon>Paenibacillaceae</taxon>
        <taxon>Paenibacillus</taxon>
    </lineage>
</organism>
<keyword evidence="7" id="KW-0029">Amino-acid transport</keyword>
<dbReference type="InterPro" id="IPR003593">
    <property type="entry name" value="AAA+_ATPase"/>
</dbReference>
<dbReference type="Proteomes" id="UP001597180">
    <property type="component" value="Unassembled WGS sequence"/>
</dbReference>
<dbReference type="Gene3D" id="3.40.50.300">
    <property type="entry name" value="P-loop containing nucleotide triphosphate hydrolases"/>
    <property type="match status" value="1"/>
</dbReference>
<evidence type="ECO:0000256" key="6">
    <source>
        <dbReference type="ARBA" id="ARBA00022840"/>
    </source>
</evidence>
<dbReference type="PANTHER" id="PTHR43166:SF9">
    <property type="entry name" value="GLUTAMATE_ASPARTATE IMPORT ATP-BINDING PROTEIN GLTL"/>
    <property type="match status" value="1"/>
</dbReference>
<evidence type="ECO:0000256" key="4">
    <source>
        <dbReference type="ARBA" id="ARBA00022475"/>
    </source>
</evidence>
<evidence type="ECO:0000256" key="7">
    <source>
        <dbReference type="ARBA" id="ARBA00022970"/>
    </source>
</evidence>
<dbReference type="EMBL" id="JBHTLU010000031">
    <property type="protein sequence ID" value="MFD1222664.1"/>
    <property type="molecule type" value="Genomic_DNA"/>
</dbReference>
<dbReference type="InterPro" id="IPR030679">
    <property type="entry name" value="ABC_ATPase_HisP-typ"/>
</dbReference>
<comment type="similarity">
    <text evidence="2">Belongs to the ABC transporter superfamily.</text>
</comment>
<keyword evidence="6 10" id="KW-0067">ATP-binding</keyword>
<sequence length="255" mass="28516">MPILELEHITKQYGGKAVVNDINFSIEKGEVVSIIGPSGAGKSSLLRMINLLEVPTSGGIMIENEPVHYSINRAGNLTFMSKFKLSKVRSRVGMVFQHFNLWNHKTVLQNIIEGPMTVNKTSKREAVQNAEELLSRVGLLEKKNDYPGMLSGGQQQRVAITRAVAMKPSVLLFDEPTSSLDPELVGEVLQMMTQLAQEGMTMIVVTHEMRFARNISDRVLYMEEGRIMAEGSPEFIFGSNDNPRLNRFFNTINSE</sequence>
<evidence type="ECO:0000256" key="3">
    <source>
        <dbReference type="ARBA" id="ARBA00022448"/>
    </source>
</evidence>
<keyword evidence="5" id="KW-0547">Nucleotide-binding</keyword>
<accession>A0ABW3UTA8</accession>
<gene>
    <name evidence="10" type="ORF">ACFQ4B_21330</name>
</gene>
<dbReference type="PANTHER" id="PTHR43166">
    <property type="entry name" value="AMINO ACID IMPORT ATP-BINDING PROTEIN"/>
    <property type="match status" value="1"/>
</dbReference>
<dbReference type="Pfam" id="PF00005">
    <property type="entry name" value="ABC_tran"/>
    <property type="match status" value="1"/>
</dbReference>
<keyword evidence="3" id="KW-0813">Transport</keyword>
<feature type="domain" description="ABC transporter" evidence="9">
    <location>
        <begin position="4"/>
        <end position="249"/>
    </location>
</feature>
<evidence type="ECO:0000256" key="1">
    <source>
        <dbReference type="ARBA" id="ARBA00004202"/>
    </source>
</evidence>
<dbReference type="CDD" id="cd03262">
    <property type="entry name" value="ABC_HisP_GlnQ"/>
    <property type="match status" value="1"/>
</dbReference>
<dbReference type="InterPro" id="IPR050086">
    <property type="entry name" value="MetN_ABC_transporter-like"/>
</dbReference>
<keyword evidence="8" id="KW-0472">Membrane</keyword>
<dbReference type="RefSeq" id="WP_079913339.1">
    <property type="nucleotide sequence ID" value="NZ_BAABJG010000015.1"/>
</dbReference>
<dbReference type="GO" id="GO:0005524">
    <property type="term" value="F:ATP binding"/>
    <property type="evidence" value="ECO:0007669"/>
    <property type="project" value="UniProtKB-KW"/>
</dbReference>
<dbReference type="InterPro" id="IPR003439">
    <property type="entry name" value="ABC_transporter-like_ATP-bd"/>
</dbReference>
<evidence type="ECO:0000313" key="10">
    <source>
        <dbReference type="EMBL" id="MFD1222664.1"/>
    </source>
</evidence>
<dbReference type="SMART" id="SM00382">
    <property type="entry name" value="AAA"/>
    <property type="match status" value="1"/>
</dbReference>
<comment type="caution">
    <text evidence="10">The sequence shown here is derived from an EMBL/GenBank/DDBJ whole genome shotgun (WGS) entry which is preliminary data.</text>
</comment>
<name>A0ABW3UTA8_9BACL</name>
<evidence type="ECO:0000256" key="8">
    <source>
        <dbReference type="ARBA" id="ARBA00023136"/>
    </source>
</evidence>
<dbReference type="InterPro" id="IPR027417">
    <property type="entry name" value="P-loop_NTPase"/>
</dbReference>
<evidence type="ECO:0000313" key="11">
    <source>
        <dbReference type="Proteomes" id="UP001597180"/>
    </source>
</evidence>
<reference evidence="11" key="1">
    <citation type="journal article" date="2019" name="Int. J. Syst. Evol. Microbiol.">
        <title>The Global Catalogue of Microorganisms (GCM) 10K type strain sequencing project: providing services to taxonomists for standard genome sequencing and annotation.</title>
        <authorList>
            <consortium name="The Broad Institute Genomics Platform"/>
            <consortium name="The Broad Institute Genome Sequencing Center for Infectious Disease"/>
            <person name="Wu L."/>
            <person name="Ma J."/>
        </authorList>
    </citation>
    <scope>NUCLEOTIDE SEQUENCE [LARGE SCALE GENOMIC DNA]</scope>
    <source>
        <strain evidence="11">CCUG 53270</strain>
    </source>
</reference>
<evidence type="ECO:0000256" key="5">
    <source>
        <dbReference type="ARBA" id="ARBA00022741"/>
    </source>
</evidence>
<proteinExistence type="inferred from homology"/>
<dbReference type="SUPFAM" id="SSF52540">
    <property type="entry name" value="P-loop containing nucleoside triphosphate hydrolases"/>
    <property type="match status" value="1"/>
</dbReference>
<evidence type="ECO:0000256" key="2">
    <source>
        <dbReference type="ARBA" id="ARBA00005417"/>
    </source>
</evidence>